<dbReference type="Proteomes" id="UP000236488">
    <property type="component" value="Unassembled WGS sequence"/>
</dbReference>
<feature type="transmembrane region" description="Helical" evidence="4">
    <location>
        <begin position="95"/>
        <end position="114"/>
    </location>
</feature>
<dbReference type="PROSITE" id="PS50043">
    <property type="entry name" value="HTH_LUXR_2"/>
    <property type="match status" value="1"/>
</dbReference>
<keyword evidence="3" id="KW-0804">Transcription</keyword>
<feature type="transmembrane region" description="Helical" evidence="4">
    <location>
        <begin position="219"/>
        <end position="239"/>
    </location>
</feature>
<sequence>MKSSDVVRALAPDDQPTEDEPLSRLFYPLRFLGMGLLIAWLCCTHVASIFPGLGFDQGLRDAFDNGMRLGDVGTFVVLALLASRIGRLSRLVKTSACFVGLTALGTMTAGLGLIPAGAPTAAVFAAATVTAIGGAFLFCLWAEAYSQMGGMQTLMYGAASCIVAAVASFVVSTMRPPYAILATALLPLVSLACVLLSFRLLPAERPRQTGVRHPLPWKLLGIMAAAGLLSGMAGSLIPGAVWMGAVHRVVATGLAGIVVIVMALTRKNRIDVRFLAKMGLPLSVVALALVPFANPEWGFVVSFLIKLAYVWFTIFVLLVLANIAYRFEVPTLRLFAIARALSEAAIFAGATVRRTLIQGGLLDDPTLLVGMALGGIALVLLCALIWTSEKAVNGDWGASGIPLDGRLHVPGPRERFMARCDDIAARHGLTAREAEIMALIAQRKSRAEIEQQLFLSQNTVKTHVRHLYAKLGTTSKADVIALFEE</sequence>
<dbReference type="AlphaFoldDB" id="A0A2K2U4F7"/>
<dbReference type="SMART" id="SM00421">
    <property type="entry name" value="HTH_LUXR"/>
    <property type="match status" value="1"/>
</dbReference>
<dbReference type="Pfam" id="PF00196">
    <property type="entry name" value="GerE"/>
    <property type="match status" value="1"/>
</dbReference>
<keyword evidence="4" id="KW-1133">Transmembrane helix</keyword>
<protein>
    <submittedName>
        <fullName evidence="6">LuxR family transcriptional regulator</fullName>
    </submittedName>
</protein>
<feature type="transmembrane region" description="Helical" evidence="4">
    <location>
        <begin position="245"/>
        <end position="265"/>
    </location>
</feature>
<dbReference type="Gene3D" id="1.10.10.10">
    <property type="entry name" value="Winged helix-like DNA-binding domain superfamily/Winged helix DNA-binding domain"/>
    <property type="match status" value="1"/>
</dbReference>
<keyword evidence="2" id="KW-0238">DNA-binding</keyword>
<comment type="caution">
    <text evidence="6">The sequence shown here is derived from an EMBL/GenBank/DDBJ whole genome shotgun (WGS) entry which is preliminary data.</text>
</comment>
<evidence type="ECO:0000256" key="1">
    <source>
        <dbReference type="ARBA" id="ARBA00023015"/>
    </source>
</evidence>
<dbReference type="InterPro" id="IPR036388">
    <property type="entry name" value="WH-like_DNA-bd_sf"/>
</dbReference>
<evidence type="ECO:0000259" key="5">
    <source>
        <dbReference type="PROSITE" id="PS50043"/>
    </source>
</evidence>
<dbReference type="GO" id="GO:0003677">
    <property type="term" value="F:DNA binding"/>
    <property type="evidence" value="ECO:0007669"/>
    <property type="project" value="UniProtKB-KW"/>
</dbReference>
<dbReference type="RefSeq" id="WP_103263013.1">
    <property type="nucleotide sequence ID" value="NZ_PPEL01000049.1"/>
</dbReference>
<keyword evidence="1" id="KW-0805">Transcription regulation</keyword>
<dbReference type="EMBL" id="PPEL01000049">
    <property type="protein sequence ID" value="PNV65070.1"/>
    <property type="molecule type" value="Genomic_DNA"/>
</dbReference>
<name>A0A2K2U4F7_9ACTN</name>
<feature type="transmembrane region" description="Helical" evidence="4">
    <location>
        <begin position="274"/>
        <end position="293"/>
    </location>
</feature>
<dbReference type="PRINTS" id="PR00038">
    <property type="entry name" value="HTHLUXR"/>
</dbReference>
<keyword evidence="4" id="KW-0812">Transmembrane</keyword>
<reference evidence="6 7" key="1">
    <citation type="journal article" date="2018" name="Int. J. Syst. Evol. Microbiol.">
        <title>Rubneribacter badeniensis gen. nov., sp. nov. and Enteroscipio rubneri gen. nov., sp. nov., new members of the Eggerthellaceae isolated from human faeces.</title>
        <authorList>
            <person name="Danylec N."/>
            <person name="Gobl A."/>
            <person name="Stoll D.A."/>
            <person name="Hetzer B."/>
            <person name="Kulling S.E."/>
            <person name="Huch M."/>
        </authorList>
    </citation>
    <scope>NUCLEOTIDE SEQUENCE [LARGE SCALE GENOMIC DNA]</scope>
    <source>
        <strain evidence="6 7">ResAG-85</strain>
    </source>
</reference>
<feature type="transmembrane region" description="Helical" evidence="4">
    <location>
        <begin position="367"/>
        <end position="386"/>
    </location>
</feature>
<accession>A0A2K2U4F7</accession>
<evidence type="ECO:0000256" key="2">
    <source>
        <dbReference type="ARBA" id="ARBA00023125"/>
    </source>
</evidence>
<feature type="transmembrane region" description="Helical" evidence="4">
    <location>
        <begin position="332"/>
        <end position="352"/>
    </location>
</feature>
<dbReference type="GO" id="GO:0006355">
    <property type="term" value="P:regulation of DNA-templated transcription"/>
    <property type="evidence" value="ECO:0007669"/>
    <property type="project" value="InterPro"/>
</dbReference>
<dbReference type="InterPro" id="IPR000792">
    <property type="entry name" value="Tscrpt_reg_LuxR_C"/>
</dbReference>
<feature type="transmembrane region" description="Helical" evidence="4">
    <location>
        <begin position="65"/>
        <end position="83"/>
    </location>
</feature>
<feature type="transmembrane region" description="Helical" evidence="4">
    <location>
        <begin position="178"/>
        <end position="198"/>
    </location>
</feature>
<evidence type="ECO:0000313" key="6">
    <source>
        <dbReference type="EMBL" id="PNV65070.1"/>
    </source>
</evidence>
<keyword evidence="4" id="KW-0472">Membrane</keyword>
<keyword evidence="7" id="KW-1185">Reference proteome</keyword>
<feature type="transmembrane region" description="Helical" evidence="4">
    <location>
        <begin position="31"/>
        <end position="53"/>
    </location>
</feature>
<dbReference type="InterPro" id="IPR016032">
    <property type="entry name" value="Sig_transdc_resp-reg_C-effctor"/>
</dbReference>
<gene>
    <name evidence="6" type="ORF">C2L80_08485</name>
</gene>
<feature type="domain" description="HTH luxR-type" evidence="5">
    <location>
        <begin position="422"/>
        <end position="485"/>
    </location>
</feature>
<evidence type="ECO:0000256" key="4">
    <source>
        <dbReference type="SAM" id="Phobius"/>
    </source>
</evidence>
<feature type="transmembrane region" description="Helical" evidence="4">
    <location>
        <begin position="299"/>
        <end position="320"/>
    </location>
</feature>
<evidence type="ECO:0000256" key="3">
    <source>
        <dbReference type="ARBA" id="ARBA00023163"/>
    </source>
</evidence>
<dbReference type="PANTHER" id="PTHR44688">
    <property type="entry name" value="DNA-BINDING TRANSCRIPTIONAL ACTIVATOR DEVR_DOSR"/>
    <property type="match status" value="1"/>
</dbReference>
<dbReference type="CDD" id="cd06170">
    <property type="entry name" value="LuxR_C_like"/>
    <property type="match status" value="1"/>
</dbReference>
<organism evidence="6 7">
    <name type="scientific">Rubneribacter badeniensis</name>
    <dbReference type="NCBI Taxonomy" id="2070688"/>
    <lineage>
        <taxon>Bacteria</taxon>
        <taxon>Bacillati</taxon>
        <taxon>Actinomycetota</taxon>
        <taxon>Coriobacteriia</taxon>
        <taxon>Eggerthellales</taxon>
        <taxon>Eggerthellaceae</taxon>
        <taxon>Rubneribacter</taxon>
    </lineage>
</organism>
<feature type="transmembrane region" description="Helical" evidence="4">
    <location>
        <begin position="154"/>
        <end position="172"/>
    </location>
</feature>
<evidence type="ECO:0000313" key="7">
    <source>
        <dbReference type="Proteomes" id="UP000236488"/>
    </source>
</evidence>
<dbReference type="PANTHER" id="PTHR44688:SF16">
    <property type="entry name" value="DNA-BINDING TRANSCRIPTIONAL ACTIVATOR DEVR_DOSR"/>
    <property type="match status" value="1"/>
</dbReference>
<proteinExistence type="predicted"/>
<dbReference type="SUPFAM" id="SSF46894">
    <property type="entry name" value="C-terminal effector domain of the bipartite response regulators"/>
    <property type="match status" value="1"/>
</dbReference>
<feature type="transmembrane region" description="Helical" evidence="4">
    <location>
        <begin position="120"/>
        <end position="142"/>
    </location>
</feature>